<evidence type="ECO:0000256" key="2">
    <source>
        <dbReference type="ARBA" id="ARBA00004198"/>
    </source>
</evidence>
<evidence type="ECO:0000259" key="6">
    <source>
        <dbReference type="PROSITE" id="PS50003"/>
    </source>
</evidence>
<evidence type="ECO:0000313" key="8">
    <source>
        <dbReference type="Proteomes" id="UP001108240"/>
    </source>
</evidence>
<dbReference type="Ensembl" id="ENSCCRT00000202635.1">
    <property type="protein sequence ID" value="ENSCCRP00000180503.1"/>
    <property type="gene ID" value="ENSCCRG00000060786.1"/>
</dbReference>
<dbReference type="Pfam" id="PF00169">
    <property type="entry name" value="PH"/>
    <property type="match status" value="1"/>
</dbReference>
<evidence type="ECO:0000256" key="1">
    <source>
        <dbReference type="ARBA" id="ARBA00004170"/>
    </source>
</evidence>
<dbReference type="GO" id="GO:0005802">
    <property type="term" value="C:trans-Golgi network"/>
    <property type="evidence" value="ECO:0007669"/>
    <property type="project" value="TreeGrafter"/>
</dbReference>
<keyword evidence="8" id="KW-1185">Reference proteome</keyword>
<evidence type="ECO:0000256" key="4">
    <source>
        <dbReference type="ARBA" id="ARBA00023034"/>
    </source>
</evidence>
<dbReference type="SMART" id="SM00233">
    <property type="entry name" value="PH"/>
    <property type="match status" value="1"/>
</dbReference>
<dbReference type="GO" id="GO:0055037">
    <property type="term" value="C:recycling endosome"/>
    <property type="evidence" value="ECO:0007669"/>
    <property type="project" value="TreeGrafter"/>
</dbReference>
<evidence type="ECO:0000256" key="3">
    <source>
        <dbReference type="ARBA" id="ARBA00022553"/>
    </source>
</evidence>
<reference evidence="7" key="1">
    <citation type="submission" date="2025-08" db="UniProtKB">
        <authorList>
            <consortium name="Ensembl"/>
        </authorList>
    </citation>
    <scope>IDENTIFICATION</scope>
</reference>
<reference evidence="7" key="2">
    <citation type="submission" date="2025-09" db="UniProtKB">
        <authorList>
            <consortium name="Ensembl"/>
        </authorList>
    </citation>
    <scope>IDENTIFICATION</scope>
</reference>
<dbReference type="GO" id="GO:0007032">
    <property type="term" value="P:endosome organization"/>
    <property type="evidence" value="ECO:0007669"/>
    <property type="project" value="TreeGrafter"/>
</dbReference>
<accession>A0A9J8DFW2</accession>
<proteinExistence type="predicted"/>
<dbReference type="GO" id="GO:0005829">
    <property type="term" value="C:cytosol"/>
    <property type="evidence" value="ECO:0007669"/>
    <property type="project" value="GOC"/>
</dbReference>
<organism evidence="7 8">
    <name type="scientific">Cyprinus carpio carpio</name>
    <dbReference type="NCBI Taxonomy" id="630221"/>
    <lineage>
        <taxon>Eukaryota</taxon>
        <taxon>Metazoa</taxon>
        <taxon>Chordata</taxon>
        <taxon>Craniata</taxon>
        <taxon>Vertebrata</taxon>
        <taxon>Euteleostomi</taxon>
        <taxon>Actinopterygii</taxon>
        <taxon>Neopterygii</taxon>
        <taxon>Teleostei</taxon>
        <taxon>Ostariophysi</taxon>
        <taxon>Cypriniformes</taxon>
        <taxon>Cyprinidae</taxon>
        <taxon>Cyprininae</taxon>
        <taxon>Cyprinus</taxon>
    </lineage>
</organism>
<keyword evidence="3" id="KW-0597">Phosphoprotein</keyword>
<dbReference type="FunFam" id="2.30.29.30:FF:000085">
    <property type="entry name" value="Pleckstrin homology domain-containing family A member 8"/>
    <property type="match status" value="1"/>
</dbReference>
<dbReference type="SUPFAM" id="SSF50729">
    <property type="entry name" value="PH domain-like"/>
    <property type="match status" value="1"/>
</dbReference>
<comment type="subcellular location">
    <subcellularLocation>
        <location evidence="2">Golgi apparatus</location>
        <location evidence="2">trans-Golgi network membrane</location>
    </subcellularLocation>
    <subcellularLocation>
        <location evidence="1">Membrane</location>
        <topology evidence="1">Peripheral membrane protein</topology>
    </subcellularLocation>
</comment>
<dbReference type="CDD" id="cd01247">
    <property type="entry name" value="PH_FAPP1_FAPP2"/>
    <property type="match status" value="1"/>
</dbReference>
<evidence type="ECO:0000313" key="7">
    <source>
        <dbReference type="Ensembl" id="ENSCCRP00000180503.1"/>
    </source>
</evidence>
<dbReference type="GO" id="GO:0001881">
    <property type="term" value="P:receptor recycling"/>
    <property type="evidence" value="ECO:0007669"/>
    <property type="project" value="TreeGrafter"/>
</dbReference>
<dbReference type="InterPro" id="IPR001849">
    <property type="entry name" value="PH_domain"/>
</dbReference>
<dbReference type="GO" id="GO:0005769">
    <property type="term" value="C:early endosome"/>
    <property type="evidence" value="ECO:0007669"/>
    <property type="project" value="TreeGrafter"/>
</dbReference>
<keyword evidence="5" id="KW-0472">Membrane</keyword>
<evidence type="ECO:0000256" key="5">
    <source>
        <dbReference type="ARBA" id="ARBA00023136"/>
    </source>
</evidence>
<dbReference type="Proteomes" id="UP001108240">
    <property type="component" value="Unplaced"/>
</dbReference>
<dbReference type="PROSITE" id="PS50003">
    <property type="entry name" value="PH_DOMAIN"/>
    <property type="match status" value="1"/>
</dbReference>
<dbReference type="PANTHER" id="PTHR22902">
    <property type="entry name" value="SESQUIPEDALIAN"/>
    <property type="match status" value="1"/>
</dbReference>
<dbReference type="GO" id="GO:0042147">
    <property type="term" value="P:retrograde transport, endosome to Golgi"/>
    <property type="evidence" value="ECO:0007669"/>
    <property type="project" value="TreeGrafter"/>
</dbReference>
<dbReference type="PANTHER" id="PTHR22902:SF27">
    <property type="entry name" value="PLECKSTRIN HOMOLOGY DOMAIN-CONTAINING FAMILY A MEMBER 3"/>
    <property type="match status" value="1"/>
</dbReference>
<name>A0A9J8DFW2_CYPCA</name>
<dbReference type="GO" id="GO:0016020">
    <property type="term" value="C:membrane"/>
    <property type="evidence" value="ECO:0007669"/>
    <property type="project" value="UniProtKB-SubCell"/>
</dbReference>
<dbReference type="Gene3D" id="2.30.29.30">
    <property type="entry name" value="Pleckstrin-homology domain (PH domain)/Phosphotyrosine-binding domain (PTB)"/>
    <property type="match status" value="1"/>
</dbReference>
<feature type="domain" description="PH" evidence="6">
    <location>
        <begin position="1"/>
        <end position="93"/>
    </location>
</feature>
<dbReference type="InterPro" id="IPR011993">
    <property type="entry name" value="PH-like_dom_sf"/>
</dbReference>
<protein>
    <submittedName>
        <fullName evidence="7">Pleckstrin homology domain containing, family A (phosphoinositide binding specific) member 3</fullName>
    </submittedName>
</protein>
<keyword evidence="4" id="KW-0333">Golgi apparatus</keyword>
<dbReference type="AlphaFoldDB" id="A0A9J8DFW2"/>
<dbReference type="GeneTree" id="ENSGT00940000155850"/>
<dbReference type="InterPro" id="IPR045188">
    <property type="entry name" value="Boi1/Boi2-like"/>
</dbReference>
<dbReference type="OMA" id="CMTLANQ"/>
<sequence length="298" mass="33775">MEGVLYKWTNYMTGWQPRWFVLDNGIISYYDSQDDVCKGSKGSIKMSVCEIKVHPTDSTRLELIIPGEQHFYVKAVNAAERQKWLVALGSSKAGLIDTRTKKERELTETTESLKTKMSELRLYCDLLMQQVHTIQESVEQEGESTVAITETRNEASSLLSATCETFIKTLEECMKIANSKFKTDMLQSSQSDSIMSPVSPSPVQMSRMKRSISHPGTYNFERSSLPKECMALQKSTQRRSRTCSDTEAHNDRGPEEMERLMFYRANINGDSNPSIPEEIGTSTKFLLETDTPESDLSL</sequence>